<feature type="region of interest" description="Disordered" evidence="1">
    <location>
        <begin position="102"/>
        <end position="132"/>
    </location>
</feature>
<evidence type="ECO:0000313" key="3">
    <source>
        <dbReference type="Proteomes" id="UP001301958"/>
    </source>
</evidence>
<reference evidence="2" key="2">
    <citation type="submission" date="2023-05" db="EMBL/GenBank/DDBJ databases">
        <authorList>
            <consortium name="Lawrence Berkeley National Laboratory"/>
            <person name="Steindorff A."/>
            <person name="Hensen N."/>
            <person name="Bonometti L."/>
            <person name="Westerberg I."/>
            <person name="Brannstrom I.O."/>
            <person name="Guillou S."/>
            <person name="Cros-Aarteil S."/>
            <person name="Calhoun S."/>
            <person name="Haridas S."/>
            <person name="Kuo A."/>
            <person name="Mondo S."/>
            <person name="Pangilinan J."/>
            <person name="Riley R."/>
            <person name="Labutti K."/>
            <person name="Andreopoulos B."/>
            <person name="Lipzen A."/>
            <person name="Chen C."/>
            <person name="Yanf M."/>
            <person name="Daum C."/>
            <person name="Ng V."/>
            <person name="Clum A."/>
            <person name="Ohm R."/>
            <person name="Martin F."/>
            <person name="Silar P."/>
            <person name="Natvig D."/>
            <person name="Lalanne C."/>
            <person name="Gautier V."/>
            <person name="Ament-Velasquez S.L."/>
            <person name="Kruys A."/>
            <person name="Hutchinson M.I."/>
            <person name="Powell A.J."/>
            <person name="Barry K."/>
            <person name="Miller A.N."/>
            <person name="Grigoriev I.V."/>
            <person name="Debuchy R."/>
            <person name="Gladieux P."/>
            <person name="Thoren M.H."/>
            <person name="Johannesson H."/>
        </authorList>
    </citation>
    <scope>NUCLEOTIDE SEQUENCE</scope>
    <source>
        <strain evidence="2">CBS 990.96</strain>
    </source>
</reference>
<comment type="caution">
    <text evidence="2">The sequence shown here is derived from an EMBL/GenBank/DDBJ whole genome shotgun (WGS) entry which is preliminary data.</text>
</comment>
<keyword evidence="3" id="KW-1185">Reference proteome</keyword>
<accession>A0AAN6YNC1</accession>
<feature type="compositionally biased region" description="Basic and acidic residues" evidence="1">
    <location>
        <begin position="120"/>
        <end position="130"/>
    </location>
</feature>
<evidence type="ECO:0000256" key="1">
    <source>
        <dbReference type="SAM" id="MobiDB-lite"/>
    </source>
</evidence>
<dbReference type="EMBL" id="MU865503">
    <property type="protein sequence ID" value="KAK4221936.1"/>
    <property type="molecule type" value="Genomic_DNA"/>
</dbReference>
<protein>
    <submittedName>
        <fullName evidence="2">Uncharacterized protein</fullName>
    </submittedName>
</protein>
<proteinExistence type="predicted"/>
<reference evidence="2" key="1">
    <citation type="journal article" date="2023" name="Mol. Phylogenet. Evol.">
        <title>Genome-scale phylogeny and comparative genomics of the fungal order Sordariales.</title>
        <authorList>
            <person name="Hensen N."/>
            <person name="Bonometti L."/>
            <person name="Westerberg I."/>
            <person name="Brannstrom I.O."/>
            <person name="Guillou S."/>
            <person name="Cros-Aarteil S."/>
            <person name="Calhoun S."/>
            <person name="Haridas S."/>
            <person name="Kuo A."/>
            <person name="Mondo S."/>
            <person name="Pangilinan J."/>
            <person name="Riley R."/>
            <person name="LaButti K."/>
            <person name="Andreopoulos B."/>
            <person name="Lipzen A."/>
            <person name="Chen C."/>
            <person name="Yan M."/>
            <person name="Daum C."/>
            <person name="Ng V."/>
            <person name="Clum A."/>
            <person name="Steindorff A."/>
            <person name="Ohm R.A."/>
            <person name="Martin F."/>
            <person name="Silar P."/>
            <person name="Natvig D.O."/>
            <person name="Lalanne C."/>
            <person name="Gautier V."/>
            <person name="Ament-Velasquez S.L."/>
            <person name="Kruys A."/>
            <person name="Hutchinson M.I."/>
            <person name="Powell A.J."/>
            <person name="Barry K."/>
            <person name="Miller A.N."/>
            <person name="Grigoriev I.V."/>
            <person name="Debuchy R."/>
            <person name="Gladieux P."/>
            <person name="Hiltunen Thoren M."/>
            <person name="Johannesson H."/>
        </authorList>
    </citation>
    <scope>NUCLEOTIDE SEQUENCE</scope>
    <source>
        <strain evidence="2">CBS 990.96</strain>
    </source>
</reference>
<sequence length="199" mass="22347">MEMLEVRDGVTLVQPPYIFSSTVISKEPPELLPKGMSSTQLEKVSSEQLGDQNRFTVRGYRHMAIAFGRRFMGSKQDLFKECMEGDDPFGRDMDEDDDTLDFQAGHTTRTAERVYTTDPVGRDRGDNKDVQEDDWEVGLIPLRLPGARVQGDGDRNELGAGLGSDRPGHDSLAQDLFRSGSACSARAREDWLCRDRLRC</sequence>
<name>A0AAN6YNC1_9PEZI</name>
<gene>
    <name evidence="2" type="ORF">QBC38DRAFT_549639</name>
</gene>
<organism evidence="2 3">
    <name type="scientific">Podospora fimiseda</name>
    <dbReference type="NCBI Taxonomy" id="252190"/>
    <lineage>
        <taxon>Eukaryota</taxon>
        <taxon>Fungi</taxon>
        <taxon>Dikarya</taxon>
        <taxon>Ascomycota</taxon>
        <taxon>Pezizomycotina</taxon>
        <taxon>Sordariomycetes</taxon>
        <taxon>Sordariomycetidae</taxon>
        <taxon>Sordariales</taxon>
        <taxon>Podosporaceae</taxon>
        <taxon>Podospora</taxon>
    </lineage>
</organism>
<dbReference type="AlphaFoldDB" id="A0AAN6YNC1"/>
<dbReference type="Proteomes" id="UP001301958">
    <property type="component" value="Unassembled WGS sequence"/>
</dbReference>
<feature type="region of interest" description="Disordered" evidence="1">
    <location>
        <begin position="146"/>
        <end position="173"/>
    </location>
</feature>
<evidence type="ECO:0000313" key="2">
    <source>
        <dbReference type="EMBL" id="KAK4221936.1"/>
    </source>
</evidence>